<feature type="domain" description="Protein kinase" evidence="7">
    <location>
        <begin position="320"/>
        <end position="571"/>
    </location>
</feature>
<dbReference type="EMBL" id="JYDS01000224">
    <property type="protein sequence ID" value="KRZ20910.1"/>
    <property type="molecule type" value="Genomic_DNA"/>
</dbReference>
<dbReference type="AlphaFoldDB" id="A0A0V1IDL5"/>
<dbReference type="PANTHER" id="PTHR24355">
    <property type="entry name" value="G PROTEIN-COUPLED RECEPTOR KINASE/RIBOSOMAL PROTEIN S6 KINASE"/>
    <property type="match status" value="1"/>
</dbReference>
<dbReference type="GO" id="GO:0004674">
    <property type="term" value="F:protein serine/threonine kinase activity"/>
    <property type="evidence" value="ECO:0007669"/>
    <property type="project" value="UniProtKB-KW"/>
</dbReference>
<evidence type="ECO:0000313" key="9">
    <source>
        <dbReference type="Proteomes" id="UP000054805"/>
    </source>
</evidence>
<keyword evidence="1" id="KW-0723">Serine/threonine-protein kinase</keyword>
<dbReference type="InterPro" id="IPR011009">
    <property type="entry name" value="Kinase-like_dom_sf"/>
</dbReference>
<reference evidence="8 9" key="1">
    <citation type="submission" date="2015-01" db="EMBL/GenBank/DDBJ databases">
        <title>Evolution of Trichinella species and genotypes.</title>
        <authorList>
            <person name="Korhonen P.K."/>
            <person name="Edoardo P."/>
            <person name="Giuseppe L.R."/>
            <person name="Gasser R.B."/>
        </authorList>
    </citation>
    <scope>NUCLEOTIDE SEQUENCE [LARGE SCALE GENOMIC DNA]</scope>
    <source>
        <strain evidence="8">ISS588</strain>
    </source>
</reference>
<dbReference type="PROSITE" id="PS50011">
    <property type="entry name" value="PROTEIN_KINASE_DOM"/>
    <property type="match status" value="1"/>
</dbReference>
<dbReference type="CDD" id="cd05123">
    <property type="entry name" value="STKc_AGC"/>
    <property type="match status" value="1"/>
</dbReference>
<dbReference type="Gene3D" id="1.10.510.10">
    <property type="entry name" value="Transferase(Phosphotransferase) domain 1"/>
    <property type="match status" value="1"/>
</dbReference>
<evidence type="ECO:0000256" key="2">
    <source>
        <dbReference type="ARBA" id="ARBA00022679"/>
    </source>
</evidence>
<keyword evidence="9" id="KW-1185">Reference proteome</keyword>
<dbReference type="InterPro" id="IPR008271">
    <property type="entry name" value="Ser/Thr_kinase_AS"/>
</dbReference>
<gene>
    <name evidence="8" type="primary">F31E3.2</name>
    <name evidence="8" type="ORF">T4B_1152</name>
</gene>
<keyword evidence="2" id="KW-0808">Transferase</keyword>
<organism evidence="8 9">
    <name type="scientific">Trichinella pseudospiralis</name>
    <name type="common">Parasitic roundworm</name>
    <dbReference type="NCBI Taxonomy" id="6337"/>
    <lineage>
        <taxon>Eukaryota</taxon>
        <taxon>Metazoa</taxon>
        <taxon>Ecdysozoa</taxon>
        <taxon>Nematoda</taxon>
        <taxon>Enoplea</taxon>
        <taxon>Dorylaimia</taxon>
        <taxon>Trichinellida</taxon>
        <taxon>Trichinellidae</taxon>
        <taxon>Trichinella</taxon>
    </lineage>
</organism>
<accession>A0A0V1IDL5</accession>
<dbReference type="Gene3D" id="3.30.200.20">
    <property type="entry name" value="Phosphorylase Kinase, domain 1"/>
    <property type="match status" value="1"/>
</dbReference>
<protein>
    <submittedName>
        <fullName evidence="8">Putative serine/threonine-protein kinase F31E3.2</fullName>
    </submittedName>
</protein>
<sequence length="632" mass="72719">MDLVSLTTVSLCGQCPVEEGKNRSHRRKLANNSCLYKSRLNIHDVLSVWHLMTTTTVLWESTDNHQYSFAFMGNQSSVSDCKACPLFDQSKCHFLDGISSNRRYYTCKEKKQQHLNKLFLEKCAMLIADSPCTTSASDESLKMECCSKFEDDLLQTYNMMLVDKLPLDIPEGVGNDEQVNVKFSKKTKDSEIMSCDDEQCAAAAQVNKKLNLISYLQQWNANKKSKKKPAMQASSLPGLFISGRPASLNVKCLSDSKLQSSFRSFWSLRSPRTARSLPNTESATSLNSLTDGRTPWPIPWLEAIFLPEFPNKGPLNEKLFQENGILSRGKFSTVYKARLKAYPQTLFAMKVQRKSTIISENAVRQVKDELKNHQTLSCHPFIAQLYGSWQSRTKIYMVMNYVSGFGDLYEYWRYENLLPPRVIKLWAAELGIVLDYMHSKNIVYRDLKMENILLNEQAHIRLVDFGFSKQLDASRRTNTICGTLNYMAPEIFSGFGYDCSVDWWSLGVLLHTLAVGEFPFQVSREKIHIAPGYRPPRNLDQSLQRLLLKLLRINSAERIQSLSAYQKEAYFADVSFEAIIEQKISPLEEINIYKNRLIRKRKKELENLAEEEENLEDYDEEYCKFLKFDYVS</sequence>
<dbReference type="InterPro" id="IPR045270">
    <property type="entry name" value="STKc_AGC"/>
</dbReference>
<dbReference type="Pfam" id="PF00069">
    <property type="entry name" value="Pkinase"/>
    <property type="match status" value="1"/>
</dbReference>
<proteinExistence type="predicted"/>
<name>A0A0V1IDL5_TRIPS</name>
<dbReference type="GO" id="GO:0005524">
    <property type="term" value="F:ATP binding"/>
    <property type="evidence" value="ECO:0007669"/>
    <property type="project" value="UniProtKB-KW"/>
</dbReference>
<evidence type="ECO:0000259" key="7">
    <source>
        <dbReference type="PROSITE" id="PS50011"/>
    </source>
</evidence>
<evidence type="ECO:0000256" key="1">
    <source>
        <dbReference type="ARBA" id="ARBA00022527"/>
    </source>
</evidence>
<keyword evidence="6" id="KW-0175">Coiled coil</keyword>
<dbReference type="InterPro" id="IPR000719">
    <property type="entry name" value="Prot_kinase_dom"/>
</dbReference>
<dbReference type="PROSITE" id="PS00108">
    <property type="entry name" value="PROTEIN_KINASE_ST"/>
    <property type="match status" value="1"/>
</dbReference>
<dbReference type="Proteomes" id="UP000054805">
    <property type="component" value="Unassembled WGS sequence"/>
</dbReference>
<evidence type="ECO:0000256" key="3">
    <source>
        <dbReference type="ARBA" id="ARBA00022741"/>
    </source>
</evidence>
<feature type="coiled-coil region" evidence="6">
    <location>
        <begin position="594"/>
        <end position="621"/>
    </location>
</feature>
<evidence type="ECO:0000256" key="4">
    <source>
        <dbReference type="ARBA" id="ARBA00022777"/>
    </source>
</evidence>
<keyword evidence="5" id="KW-0067">ATP-binding</keyword>
<evidence type="ECO:0000313" key="8">
    <source>
        <dbReference type="EMBL" id="KRZ20910.1"/>
    </source>
</evidence>
<comment type="caution">
    <text evidence="8">The sequence shown here is derived from an EMBL/GenBank/DDBJ whole genome shotgun (WGS) entry which is preliminary data.</text>
</comment>
<dbReference type="SMART" id="SM00220">
    <property type="entry name" value="S_TKc"/>
    <property type="match status" value="1"/>
</dbReference>
<dbReference type="PANTHER" id="PTHR24355:SF1">
    <property type="entry name" value="RIBOSOMAL PROTEIN S6 KINASE-RELATED PROTEIN"/>
    <property type="match status" value="1"/>
</dbReference>
<keyword evidence="4 8" id="KW-0418">Kinase</keyword>
<evidence type="ECO:0000256" key="6">
    <source>
        <dbReference type="SAM" id="Coils"/>
    </source>
</evidence>
<keyword evidence="3" id="KW-0547">Nucleotide-binding</keyword>
<evidence type="ECO:0000256" key="5">
    <source>
        <dbReference type="ARBA" id="ARBA00022840"/>
    </source>
</evidence>
<dbReference type="SUPFAM" id="SSF56112">
    <property type="entry name" value="Protein kinase-like (PK-like)"/>
    <property type="match status" value="1"/>
</dbReference>